<dbReference type="EMBL" id="OV121132">
    <property type="protein sequence ID" value="CAH0545638.1"/>
    <property type="molecule type" value="Genomic_DNA"/>
</dbReference>
<evidence type="ECO:0000256" key="2">
    <source>
        <dbReference type="ARBA" id="ARBA00006806"/>
    </source>
</evidence>
<dbReference type="OrthoDB" id="296187at2759"/>
<protein>
    <recommendedName>
        <fullName evidence="3 6">Tubulin-specific chaperone A</fullName>
    </recommendedName>
</protein>
<name>A0A9P0AQ36_BRAAE</name>
<evidence type="ECO:0000313" key="8">
    <source>
        <dbReference type="Proteomes" id="UP001154078"/>
    </source>
</evidence>
<dbReference type="InterPro" id="IPR036126">
    <property type="entry name" value="TBCA_sf"/>
</dbReference>
<comment type="function">
    <text evidence="1">Tubulin-folding protein; involved in the early step of the tubulin folding pathway.</text>
</comment>
<dbReference type="Gene3D" id="1.20.58.90">
    <property type="match status" value="1"/>
</dbReference>
<comment type="subcellular location">
    <subcellularLocation>
        <location evidence="6">Cytoplasm</location>
        <location evidence="6">Cytoskeleton</location>
    </subcellularLocation>
</comment>
<organism evidence="7 8">
    <name type="scientific">Brassicogethes aeneus</name>
    <name type="common">Rape pollen beetle</name>
    <name type="synonym">Meligethes aeneus</name>
    <dbReference type="NCBI Taxonomy" id="1431903"/>
    <lineage>
        <taxon>Eukaryota</taxon>
        <taxon>Metazoa</taxon>
        <taxon>Ecdysozoa</taxon>
        <taxon>Arthropoda</taxon>
        <taxon>Hexapoda</taxon>
        <taxon>Insecta</taxon>
        <taxon>Pterygota</taxon>
        <taxon>Neoptera</taxon>
        <taxon>Endopterygota</taxon>
        <taxon>Coleoptera</taxon>
        <taxon>Polyphaga</taxon>
        <taxon>Cucujiformia</taxon>
        <taxon>Nitidulidae</taxon>
        <taxon>Meligethinae</taxon>
        <taxon>Brassicogethes</taxon>
    </lineage>
</organism>
<dbReference type="GO" id="GO:0005829">
    <property type="term" value="C:cytosol"/>
    <property type="evidence" value="ECO:0007669"/>
    <property type="project" value="TreeGrafter"/>
</dbReference>
<dbReference type="GO" id="GO:0007023">
    <property type="term" value="P:post-chaperonin tubulin folding pathway"/>
    <property type="evidence" value="ECO:0007669"/>
    <property type="project" value="UniProtKB-UniRule"/>
</dbReference>
<evidence type="ECO:0000313" key="7">
    <source>
        <dbReference type="EMBL" id="CAH0545638.1"/>
    </source>
</evidence>
<gene>
    <name evidence="7" type="ORF">MELIAE_LOCUS8</name>
</gene>
<evidence type="ECO:0000256" key="1">
    <source>
        <dbReference type="ARBA" id="ARBA00003046"/>
    </source>
</evidence>
<reference evidence="7" key="1">
    <citation type="submission" date="2021-12" db="EMBL/GenBank/DDBJ databases">
        <authorList>
            <person name="King R."/>
        </authorList>
    </citation>
    <scope>NUCLEOTIDE SEQUENCE</scope>
</reference>
<comment type="subunit">
    <text evidence="5 6">Supercomplex made of cofactors A to E. Cofactors A and D function by capturing and stabilizing tubulin in a quasi-native conformation. Cofactor E binds to the cofactor D-tubulin complex; interaction with cofactor C then causes the release of tubulin polypeptides that are committed to the native state.</text>
</comment>
<dbReference type="GO" id="GO:0005874">
    <property type="term" value="C:microtubule"/>
    <property type="evidence" value="ECO:0007669"/>
    <property type="project" value="UniProtKB-KW"/>
</dbReference>
<comment type="similarity">
    <text evidence="2 6">Belongs to the TBCA family.</text>
</comment>
<evidence type="ECO:0000256" key="5">
    <source>
        <dbReference type="ARBA" id="ARBA00026055"/>
    </source>
</evidence>
<proteinExistence type="inferred from homology"/>
<dbReference type="InterPro" id="IPR004226">
    <property type="entry name" value="TBCA"/>
</dbReference>
<keyword evidence="4 6" id="KW-0143">Chaperone</keyword>
<keyword evidence="6" id="KW-0963">Cytoplasm</keyword>
<dbReference type="AlphaFoldDB" id="A0A9P0AQ36"/>
<keyword evidence="6" id="KW-0206">Cytoskeleton</keyword>
<keyword evidence="8" id="KW-1185">Reference proteome</keyword>
<dbReference type="SUPFAM" id="SSF46988">
    <property type="entry name" value="Tubulin chaperone cofactor A"/>
    <property type="match status" value="1"/>
</dbReference>
<sequence length="99" mass="11562">MKDKDVYEQEVQLQKVRIEKLKRDGTNERVLSQEEQVLVETKTMIPDTKRRLIKATDDLKKFMSDNSAYSDTNEYRDAKKILLQAKDYLPAPGEAVHMC</sequence>
<dbReference type="Proteomes" id="UP001154078">
    <property type="component" value="Chromosome 1"/>
</dbReference>
<dbReference type="GO" id="GO:0007021">
    <property type="term" value="P:tubulin complex assembly"/>
    <property type="evidence" value="ECO:0007669"/>
    <property type="project" value="UniProtKB-UniRule"/>
</dbReference>
<evidence type="ECO:0000256" key="4">
    <source>
        <dbReference type="ARBA" id="ARBA00023186"/>
    </source>
</evidence>
<dbReference type="GO" id="GO:0048487">
    <property type="term" value="F:beta-tubulin binding"/>
    <property type="evidence" value="ECO:0007669"/>
    <property type="project" value="InterPro"/>
</dbReference>
<evidence type="ECO:0000256" key="6">
    <source>
        <dbReference type="RuleBase" id="RU364030"/>
    </source>
</evidence>
<keyword evidence="6" id="KW-0493">Microtubule</keyword>
<accession>A0A9P0AQ36</accession>
<dbReference type="PANTHER" id="PTHR21500:SF0">
    <property type="entry name" value="TUBULIN-SPECIFIC CHAPERONE A"/>
    <property type="match status" value="1"/>
</dbReference>
<evidence type="ECO:0000256" key="3">
    <source>
        <dbReference type="ARBA" id="ARBA00015002"/>
    </source>
</evidence>
<dbReference type="PANTHER" id="PTHR21500">
    <property type="entry name" value="TUBULIN-SPECIFIC CHAPERONE A"/>
    <property type="match status" value="1"/>
</dbReference>
<dbReference type="Pfam" id="PF02970">
    <property type="entry name" value="TBCA"/>
    <property type="match status" value="1"/>
</dbReference>